<dbReference type="SUPFAM" id="SSF52518">
    <property type="entry name" value="Thiamin diphosphate-binding fold (THDP-binding)"/>
    <property type="match status" value="2"/>
</dbReference>
<comment type="cofactor">
    <cofactor evidence="7">
        <name>Mg(2+)</name>
        <dbReference type="ChEBI" id="CHEBI:18420"/>
    </cofactor>
    <text evidence="7">Binds 1 Mg(2+) ion per subunit.</text>
</comment>
<dbReference type="NCBIfam" id="TIGR04377">
    <property type="entry name" value="myo_inos_iolD"/>
    <property type="match status" value="1"/>
</dbReference>
<dbReference type="InterPro" id="IPR012001">
    <property type="entry name" value="Thiamin_PyroP_enz_TPP-bd_dom"/>
</dbReference>
<dbReference type="HAMAP" id="MF_01669">
    <property type="entry name" value="IolD"/>
    <property type="match status" value="1"/>
</dbReference>
<feature type="domain" description="Thiamine pyrophosphate enzyme N-terminal TPP-binding" evidence="10">
    <location>
        <begin position="31"/>
        <end position="134"/>
    </location>
</feature>
<keyword evidence="3 7" id="KW-0378">Hydrolase</keyword>
<comment type="caution">
    <text evidence="11">The sequence shown here is derived from an EMBL/GenBank/DDBJ whole genome shotgun (WGS) entry which is preliminary data.</text>
</comment>
<accession>A0AB37Z3G9</accession>
<evidence type="ECO:0000313" key="11">
    <source>
        <dbReference type="EMBL" id="SCC69172.1"/>
    </source>
</evidence>
<dbReference type="PANTHER" id="PTHR18968:SF9">
    <property type="entry name" value="3D-(3,5_4)-TRIHYDROXYCYCLOHEXANE-1,2-DIONE HYDROLASE"/>
    <property type="match status" value="1"/>
</dbReference>
<dbReference type="InterPro" id="IPR029035">
    <property type="entry name" value="DHS-like_NAD/FAD-binding_dom"/>
</dbReference>
<comment type="similarity">
    <text evidence="1 7">Belongs to the TPP enzyme family.</text>
</comment>
<evidence type="ECO:0000259" key="8">
    <source>
        <dbReference type="Pfam" id="PF00205"/>
    </source>
</evidence>
<keyword evidence="2 7" id="KW-0479">Metal-binding</keyword>
<dbReference type="AlphaFoldDB" id="A0AB37Z3G9"/>
<feature type="region of interest" description="Thiamine pyrophosphate binding" evidence="7">
    <location>
        <begin position="442"/>
        <end position="522"/>
    </location>
</feature>
<comment type="function">
    <text evidence="7">Involved in the cleavage of the C1-C2 bond of 3D-(3,5/4)-trihydroxycyclohexane-1,2-dione (THcHDO) to yield 5-deoxy-glucuronate (5DG).</text>
</comment>
<dbReference type="CDD" id="cd07035">
    <property type="entry name" value="TPP_PYR_POX_like"/>
    <property type="match status" value="1"/>
</dbReference>
<dbReference type="FunFam" id="3.40.50.1220:FF:000040">
    <property type="entry name" value="3D-(3,5/4)-trihydroxycyclohexane-1,2-dione hydrolase"/>
    <property type="match status" value="1"/>
</dbReference>
<dbReference type="EC" id="3.7.1.22" evidence="7"/>
<evidence type="ECO:0000256" key="4">
    <source>
        <dbReference type="ARBA" id="ARBA00022842"/>
    </source>
</evidence>
<keyword evidence="4 7" id="KW-0460">Magnesium</keyword>
<dbReference type="InterPro" id="IPR029061">
    <property type="entry name" value="THDP-binding"/>
</dbReference>
<feature type="binding site" evidence="7">
    <location>
        <position position="493"/>
    </location>
    <ligand>
        <name>Mg(2+)</name>
        <dbReference type="ChEBI" id="CHEBI:18420"/>
    </ligand>
</feature>
<comment type="pathway">
    <text evidence="7">Polyol metabolism; myo-inositol degradation into acetyl-CoA; acetyl-CoA from myo-inositol: step 3/7.</text>
</comment>
<dbReference type="GO" id="GO:0102481">
    <property type="term" value="F:3D-(3,5/4)-trihydroxycyclohexane-1,2-dione hydrolase activity"/>
    <property type="evidence" value="ECO:0007669"/>
    <property type="project" value="UniProtKB-EC"/>
</dbReference>
<protein>
    <recommendedName>
        <fullName evidence="7">3D-(3,5/4)-trihydroxycyclohexane-1,2-dione hydrolase</fullName>
        <shortName evidence="7">THcHDO hydrolase</shortName>
        <ecNumber evidence="7">3.7.1.22</ecNumber>
    </recommendedName>
</protein>
<dbReference type="GO" id="GO:0050660">
    <property type="term" value="F:flavin adenine dinucleotide binding"/>
    <property type="evidence" value="ECO:0007669"/>
    <property type="project" value="TreeGrafter"/>
</dbReference>
<comment type="cofactor">
    <cofactor evidence="7">
        <name>thiamine diphosphate</name>
        <dbReference type="ChEBI" id="CHEBI:58937"/>
    </cofactor>
    <text evidence="7">Binds 1 thiamine pyrophosphate per subunit.</text>
</comment>
<evidence type="ECO:0000259" key="9">
    <source>
        <dbReference type="Pfam" id="PF02775"/>
    </source>
</evidence>
<dbReference type="InterPro" id="IPR011766">
    <property type="entry name" value="TPP_enzyme_TPP-bd"/>
</dbReference>
<dbReference type="InterPro" id="IPR045229">
    <property type="entry name" value="TPP_enz"/>
</dbReference>
<evidence type="ECO:0000256" key="7">
    <source>
        <dbReference type="HAMAP-Rule" id="MF_01669"/>
    </source>
</evidence>
<dbReference type="InterPro" id="IPR012000">
    <property type="entry name" value="Thiamin_PyroP_enz_cen_dom"/>
</dbReference>
<evidence type="ECO:0000256" key="1">
    <source>
        <dbReference type="ARBA" id="ARBA00007812"/>
    </source>
</evidence>
<dbReference type="PANTHER" id="PTHR18968">
    <property type="entry name" value="THIAMINE PYROPHOSPHATE ENZYMES"/>
    <property type="match status" value="1"/>
</dbReference>
<dbReference type="InterPro" id="IPR023757">
    <property type="entry name" value="THcHDO_hydrolase_firmi"/>
</dbReference>
<name>A0AB37Z3G9_9BACI</name>
<reference evidence="11 12" key="1">
    <citation type="submission" date="2016-08" db="EMBL/GenBank/DDBJ databases">
        <authorList>
            <person name="Loux V."/>
            <person name="Rue O."/>
        </authorList>
    </citation>
    <scope>NUCLEOTIDE SEQUENCE [LARGE SCALE GENOMIC DNA]</scope>
    <source>
        <strain evidence="11 12">WSBC_10311</strain>
    </source>
</reference>
<dbReference type="GO" id="GO:0009097">
    <property type="term" value="P:isoleucine biosynthetic process"/>
    <property type="evidence" value="ECO:0007669"/>
    <property type="project" value="TreeGrafter"/>
</dbReference>
<evidence type="ECO:0000313" key="12">
    <source>
        <dbReference type="Proteomes" id="UP000195728"/>
    </source>
</evidence>
<dbReference type="Pfam" id="PF02775">
    <property type="entry name" value="TPP_enzyme_C"/>
    <property type="match status" value="1"/>
</dbReference>
<dbReference type="GO" id="GO:0005948">
    <property type="term" value="C:acetolactate synthase complex"/>
    <property type="evidence" value="ECO:0007669"/>
    <property type="project" value="TreeGrafter"/>
</dbReference>
<feature type="domain" description="Thiamine pyrophosphate enzyme central" evidence="8">
    <location>
        <begin position="220"/>
        <end position="353"/>
    </location>
</feature>
<evidence type="ECO:0000256" key="6">
    <source>
        <dbReference type="ARBA" id="ARBA00023052"/>
    </source>
</evidence>
<dbReference type="Pfam" id="PF02776">
    <property type="entry name" value="TPP_enzyme_N"/>
    <property type="match status" value="1"/>
</dbReference>
<feature type="domain" description="Thiamine pyrophosphate enzyme TPP-binding" evidence="9">
    <location>
        <begin position="440"/>
        <end position="599"/>
    </location>
</feature>
<evidence type="ECO:0000256" key="2">
    <source>
        <dbReference type="ARBA" id="ARBA00022723"/>
    </source>
</evidence>
<feature type="binding site" evidence="7">
    <location>
        <position position="520"/>
    </location>
    <ligand>
        <name>Mg(2+)</name>
        <dbReference type="ChEBI" id="CHEBI:18420"/>
    </ligand>
</feature>
<dbReference type="Pfam" id="PF00205">
    <property type="entry name" value="TPP_enzyme_M"/>
    <property type="match status" value="1"/>
</dbReference>
<gene>
    <name evidence="7" type="primary">iolD</name>
    <name evidence="11" type="ORF">BC10311_06276</name>
</gene>
<dbReference type="Gene3D" id="3.40.50.970">
    <property type="match status" value="2"/>
</dbReference>
<dbReference type="CDD" id="cd02003">
    <property type="entry name" value="TPP_IolD"/>
    <property type="match status" value="1"/>
</dbReference>
<dbReference type="Proteomes" id="UP000195728">
    <property type="component" value="Unassembled WGS sequence"/>
</dbReference>
<dbReference type="InterPro" id="IPR030817">
    <property type="entry name" value="Myo_inos_IolD"/>
</dbReference>
<keyword evidence="6 7" id="KW-0786">Thiamine pyrophosphate</keyword>
<dbReference type="RefSeq" id="WP_088107589.1">
    <property type="nucleotide sequence ID" value="NZ_FMBG01000025.1"/>
</dbReference>
<dbReference type="PROSITE" id="PS00187">
    <property type="entry name" value="TPP_ENZYMES"/>
    <property type="match status" value="1"/>
</dbReference>
<dbReference type="Gene3D" id="3.40.50.1220">
    <property type="entry name" value="TPP-binding domain"/>
    <property type="match status" value="1"/>
</dbReference>
<proteinExistence type="inferred from homology"/>
<dbReference type="GO" id="GO:0003984">
    <property type="term" value="F:acetolactate synthase activity"/>
    <property type="evidence" value="ECO:0007669"/>
    <property type="project" value="TreeGrafter"/>
</dbReference>
<dbReference type="InterPro" id="IPR000399">
    <property type="entry name" value="TPP-bd_CS"/>
</dbReference>
<dbReference type="FunFam" id="3.40.50.970:FF:000056">
    <property type="entry name" value="3D-(3,5/4)-trihydroxycyclohexane-1,2-dione hydrolase"/>
    <property type="match status" value="1"/>
</dbReference>
<dbReference type="EMBL" id="FMBG01000025">
    <property type="protein sequence ID" value="SCC69172.1"/>
    <property type="molecule type" value="Genomic_DNA"/>
</dbReference>
<sequence length="644" mass="71027">MQTVRMTTAQALVKFLNEQYVEFDGKQQKFIKGIFTIFGHGNVVGLGQALEEDAGELEVYQGRNEQGMANAAMAFAKQKHRKQIMACTSSVGPGSANMITSAATASANNIPVLLLPGDVFATRQPDPVLQQIEQTHDLSISTNDAFRAVSKYWDRVNRPEQLMTAMIQAMRVLTNPADTGAVTICLPQDVQGEAWDFPDYFFQKRVHRIERRLPTKASLADAVEMIKKKKKPVMICGGGVRYAEAAEELKQFAETFHIPFGETQAGKSAIESSHPYNLGGIGVTGNIAANTIAKEADLVIGIGTRFTDFTTASKQLFQNEEVEFLNINISEFHANKLDALKVIADAKEALLALIDELQVMDYRSSYTVEIEDAKEAWSTEISRLHNIRFTGQDFTPEVEGHFDGKLNEYVDALGTQLTQTAVIGQINTLLDEDAIIVGAAGSLPGDLQRMWASRKPNTYHMEYGYSCMGYEVAGALGAKLAEPSKEVYAMVGDGSYQMLHSELVTSLQENRKINVLLFDNSGFGCINNLQMGNGMGSFGTEFRYRNQETRKLDGAIMKIDFAASAAGYGVKTYHVTSLEQLQEALIDAKKQTVSTLIDIKVLPKTMTNGYESWWHVGVAEVSKNQNVQAAYKSKVSNLQQARSY</sequence>
<feature type="binding site" evidence="7">
    <location>
        <position position="65"/>
    </location>
    <ligand>
        <name>thiamine diphosphate</name>
        <dbReference type="ChEBI" id="CHEBI:58937"/>
    </ligand>
</feature>
<dbReference type="GO" id="GO:0030976">
    <property type="term" value="F:thiamine pyrophosphate binding"/>
    <property type="evidence" value="ECO:0007669"/>
    <property type="project" value="UniProtKB-UniRule"/>
</dbReference>
<organism evidence="11 12">
    <name type="scientific">Bacillus wiedmannii</name>
    <dbReference type="NCBI Taxonomy" id="1890302"/>
    <lineage>
        <taxon>Bacteria</taxon>
        <taxon>Bacillati</taxon>
        <taxon>Bacillota</taxon>
        <taxon>Bacilli</taxon>
        <taxon>Bacillales</taxon>
        <taxon>Bacillaceae</taxon>
        <taxon>Bacillus</taxon>
        <taxon>Bacillus cereus group</taxon>
    </lineage>
</organism>
<evidence type="ECO:0000256" key="3">
    <source>
        <dbReference type="ARBA" id="ARBA00022801"/>
    </source>
</evidence>
<dbReference type="GO" id="GO:0019310">
    <property type="term" value="P:inositol catabolic process"/>
    <property type="evidence" value="ECO:0007669"/>
    <property type="project" value="UniProtKB-UniRule"/>
</dbReference>
<evidence type="ECO:0000259" key="10">
    <source>
        <dbReference type="Pfam" id="PF02776"/>
    </source>
</evidence>
<comment type="catalytic activity">
    <reaction evidence="7">
        <text>3D-3,5/4-trihydroxycyclohexane-1,2-dione + H2O = 5-deoxy-D-glucuronate + H(+)</text>
        <dbReference type="Rhea" id="RHEA:25836"/>
        <dbReference type="ChEBI" id="CHEBI:15377"/>
        <dbReference type="ChEBI" id="CHEBI:15378"/>
        <dbReference type="ChEBI" id="CHEBI:28446"/>
        <dbReference type="ChEBI" id="CHEBI:58852"/>
        <dbReference type="EC" id="3.7.1.22"/>
    </reaction>
</comment>
<dbReference type="FunFam" id="3.40.50.970:FF:000072">
    <property type="entry name" value="3D-(3,5/4)-trihydroxycyclohexane-1,2-dione hydrolase"/>
    <property type="match status" value="1"/>
</dbReference>
<dbReference type="SUPFAM" id="SSF52467">
    <property type="entry name" value="DHS-like NAD/FAD-binding domain"/>
    <property type="match status" value="1"/>
</dbReference>
<dbReference type="GO" id="GO:0009099">
    <property type="term" value="P:L-valine biosynthetic process"/>
    <property type="evidence" value="ECO:0007669"/>
    <property type="project" value="TreeGrafter"/>
</dbReference>
<dbReference type="GO" id="GO:0000287">
    <property type="term" value="F:magnesium ion binding"/>
    <property type="evidence" value="ECO:0007669"/>
    <property type="project" value="UniProtKB-UniRule"/>
</dbReference>
<keyword evidence="5 7" id="KW-0520">NAD</keyword>
<evidence type="ECO:0000256" key="5">
    <source>
        <dbReference type="ARBA" id="ARBA00023027"/>
    </source>
</evidence>